<reference evidence="6" key="2">
    <citation type="submission" date="2025-09" db="UniProtKB">
        <authorList>
            <consortium name="Ensembl"/>
        </authorList>
    </citation>
    <scope>IDENTIFICATION</scope>
</reference>
<dbReference type="PANTHER" id="PTHR11937">
    <property type="entry name" value="ACTIN"/>
    <property type="match status" value="1"/>
</dbReference>
<comment type="similarity">
    <text evidence="2 5">Belongs to the actin family.</text>
</comment>
<dbReference type="InterPro" id="IPR020902">
    <property type="entry name" value="Actin/actin-like_CS"/>
</dbReference>
<evidence type="ECO:0000313" key="7">
    <source>
        <dbReference type="Proteomes" id="UP000694392"/>
    </source>
</evidence>
<dbReference type="OMA" id="CQAPEIL"/>
<accession>A0A8D0HI42</accession>
<evidence type="ECO:0000256" key="1">
    <source>
        <dbReference type="ARBA" id="ARBA00004245"/>
    </source>
</evidence>
<dbReference type="PRINTS" id="PR00190">
    <property type="entry name" value="ACTIN"/>
</dbReference>
<comment type="subcellular location">
    <subcellularLocation>
        <location evidence="1">Cytoplasm</location>
        <location evidence="1">Cytoskeleton</location>
    </subcellularLocation>
</comment>
<dbReference type="InterPro" id="IPR043129">
    <property type="entry name" value="ATPase_NBD"/>
</dbReference>
<proteinExistence type="inferred from homology"/>
<evidence type="ECO:0000256" key="3">
    <source>
        <dbReference type="ARBA" id="ARBA00022490"/>
    </source>
</evidence>
<dbReference type="FunFam" id="3.90.640.10:FF:000007">
    <property type="entry name" value="Actin like 7B"/>
    <property type="match status" value="1"/>
</dbReference>
<dbReference type="Pfam" id="PF00022">
    <property type="entry name" value="Actin"/>
    <property type="match status" value="1"/>
</dbReference>
<organism evidence="6 7">
    <name type="scientific">Sphenodon punctatus</name>
    <name type="common">Tuatara</name>
    <name type="synonym">Hatteria punctata</name>
    <dbReference type="NCBI Taxonomy" id="8508"/>
    <lineage>
        <taxon>Eukaryota</taxon>
        <taxon>Metazoa</taxon>
        <taxon>Chordata</taxon>
        <taxon>Craniata</taxon>
        <taxon>Vertebrata</taxon>
        <taxon>Euteleostomi</taxon>
        <taxon>Lepidosauria</taxon>
        <taxon>Sphenodontia</taxon>
        <taxon>Sphenodontidae</taxon>
        <taxon>Sphenodon</taxon>
    </lineage>
</organism>
<dbReference type="GeneTree" id="ENSGT00940000165349"/>
<evidence type="ECO:0000256" key="2">
    <source>
        <dbReference type="ARBA" id="ARBA00006752"/>
    </source>
</evidence>
<keyword evidence="4" id="KW-0206">Cytoskeleton</keyword>
<dbReference type="Gene3D" id="3.30.420.40">
    <property type="match status" value="2"/>
</dbReference>
<dbReference type="AlphaFoldDB" id="A0A8D0HI42"/>
<dbReference type="Ensembl" id="ENSSPUT00000023559.1">
    <property type="protein sequence ID" value="ENSSPUP00000022111.1"/>
    <property type="gene ID" value="ENSSPUG00000016969.1"/>
</dbReference>
<dbReference type="InterPro" id="IPR004000">
    <property type="entry name" value="Actin"/>
</dbReference>
<keyword evidence="7" id="KW-1185">Reference proteome</keyword>
<dbReference type="FunFam" id="3.30.420.40:FF:000018">
    <property type="entry name" value="Actin-like protein (Centractin)"/>
    <property type="match status" value="1"/>
</dbReference>
<sequence length="374" mass="41495">MFNLKNLQAPAVIFDNGSGSCKVGISGELAPKSIIASVIGHPKGKAAEHGPSQKDYCVGEAALSKRGVLSLKYPIEHGIITSWDDMEKLWKYIFELELKINASERPVLLTEPPLNPLQNREKMAELMFESFKVPALYLSIQATLALYASARTNGLVIDSGDGVTHTVPIYEGHCLPHAVSRLDVAGRDITEYLMSFLLEKDRPFVSRAKKKVVNDIKEKFCYVALDPSLEEKRKAEEVMRLPDGNSVRIGLHLCRAPEILFTPINVGVHTPGLHVMIADSVRKCDRDICSHLYGNVVLCGGSSLFHGLDERIFKEIEQQIPTGIPVRIIAPPERKCSTWLGGSIITHLASFMPMWVTSEDYKEFGSAVVHRKCF</sequence>
<dbReference type="SUPFAM" id="SSF53067">
    <property type="entry name" value="Actin-like ATPase domain"/>
    <property type="match status" value="2"/>
</dbReference>
<evidence type="ECO:0000256" key="4">
    <source>
        <dbReference type="ARBA" id="ARBA00023212"/>
    </source>
</evidence>
<dbReference type="Gene3D" id="3.90.640.10">
    <property type="entry name" value="Actin, Chain A, domain 4"/>
    <property type="match status" value="1"/>
</dbReference>
<reference evidence="6" key="1">
    <citation type="submission" date="2025-08" db="UniProtKB">
        <authorList>
            <consortium name="Ensembl"/>
        </authorList>
    </citation>
    <scope>IDENTIFICATION</scope>
</reference>
<keyword evidence="3" id="KW-0963">Cytoplasm</keyword>
<evidence type="ECO:0000313" key="6">
    <source>
        <dbReference type="Ensembl" id="ENSSPUP00000022111.1"/>
    </source>
</evidence>
<dbReference type="SMART" id="SM00268">
    <property type="entry name" value="ACTIN"/>
    <property type="match status" value="1"/>
</dbReference>
<evidence type="ECO:0000256" key="5">
    <source>
        <dbReference type="RuleBase" id="RU000487"/>
    </source>
</evidence>
<dbReference type="PROSITE" id="PS01132">
    <property type="entry name" value="ACTINS_ACT_LIKE"/>
    <property type="match status" value="1"/>
</dbReference>
<dbReference type="CDD" id="cd13397">
    <property type="entry name" value="ASKHA_NBD_actin_Arp-T1-3"/>
    <property type="match status" value="1"/>
</dbReference>
<protein>
    <submittedName>
        <fullName evidence="6">Uncharacterized protein</fullName>
    </submittedName>
</protein>
<dbReference type="GO" id="GO:0005856">
    <property type="term" value="C:cytoskeleton"/>
    <property type="evidence" value="ECO:0007669"/>
    <property type="project" value="UniProtKB-SubCell"/>
</dbReference>
<dbReference type="Proteomes" id="UP000694392">
    <property type="component" value="Unplaced"/>
</dbReference>
<name>A0A8D0HI42_SPHPU</name>